<keyword evidence="2" id="KW-0479">Metal-binding</keyword>
<dbReference type="GO" id="GO:0008270">
    <property type="term" value="F:zinc ion binding"/>
    <property type="evidence" value="ECO:0007669"/>
    <property type="project" value="InterPro"/>
</dbReference>
<dbReference type="AlphaFoldDB" id="A0A0P0F557"/>
<dbReference type="PANTHER" id="PTHR11079">
    <property type="entry name" value="CYTOSINE DEAMINASE FAMILY MEMBER"/>
    <property type="match status" value="1"/>
</dbReference>
<evidence type="ECO:0000256" key="2">
    <source>
        <dbReference type="ARBA" id="ARBA00022723"/>
    </source>
</evidence>
<organism evidence="7 8">
    <name type="scientific">Azospirillum brasilense</name>
    <dbReference type="NCBI Taxonomy" id="192"/>
    <lineage>
        <taxon>Bacteria</taxon>
        <taxon>Pseudomonadati</taxon>
        <taxon>Pseudomonadota</taxon>
        <taxon>Alphaproteobacteria</taxon>
        <taxon>Rhodospirillales</taxon>
        <taxon>Azospirillaceae</taxon>
        <taxon>Azospirillum</taxon>
    </lineage>
</organism>
<dbReference type="PROSITE" id="PS51747">
    <property type="entry name" value="CYT_DCMP_DEAMINASES_2"/>
    <property type="match status" value="1"/>
</dbReference>
<dbReference type="GO" id="GO:0006152">
    <property type="term" value="P:purine nucleoside catabolic process"/>
    <property type="evidence" value="ECO:0007669"/>
    <property type="project" value="TreeGrafter"/>
</dbReference>
<dbReference type="Gene3D" id="3.40.140.10">
    <property type="entry name" value="Cytidine Deaminase, domain 2"/>
    <property type="match status" value="1"/>
</dbReference>
<keyword evidence="9" id="KW-1185">Reference proteome</keyword>
<comment type="similarity">
    <text evidence="1">Belongs to the cytidine and deoxycytidylate deaminase family.</text>
</comment>
<evidence type="ECO:0000259" key="5">
    <source>
        <dbReference type="PROSITE" id="PS51747"/>
    </source>
</evidence>
<dbReference type="InterPro" id="IPR016193">
    <property type="entry name" value="Cytidine_deaminase-like"/>
</dbReference>
<feature type="domain" description="CMP/dCMP-type deaminase" evidence="5">
    <location>
        <begin position="3"/>
        <end position="127"/>
    </location>
</feature>
<dbReference type="PROSITE" id="PS00903">
    <property type="entry name" value="CYT_DCMP_DEAMINASES_1"/>
    <property type="match status" value="1"/>
</dbReference>
<name>A0A0P0F557_AZOBR</name>
<dbReference type="EMBL" id="CP032339">
    <property type="protein sequence ID" value="QCO08465.1"/>
    <property type="molecule type" value="Genomic_DNA"/>
</dbReference>
<keyword evidence="3" id="KW-0378">Hydrolase</keyword>
<sequence>MTSFDTECLRRAIALSRTHMQGNAGGPFGAVIARDGRIIGEGWNCVTSSNDPTAHAEVVAIRNACRDLGSFSLAGATVYTSCEPCPMCLSAIYWARIERIVYANARDDAASIGFDDAFLYTEIALPLEQRAIPMQRLLADEAHAVFDEWAARPDRVPY</sequence>
<gene>
    <name evidence="7" type="ORF">D3868_05065</name>
    <name evidence="6" type="ORF">SIM66_26140</name>
</gene>
<dbReference type="FunFam" id="3.40.140.10:FF:000011">
    <property type="entry name" value="tRNA-specific adenosine deaminase"/>
    <property type="match status" value="1"/>
</dbReference>
<dbReference type="SUPFAM" id="SSF53927">
    <property type="entry name" value="Cytidine deaminase-like"/>
    <property type="match status" value="1"/>
</dbReference>
<reference evidence="7 8" key="1">
    <citation type="submission" date="2018-09" db="EMBL/GenBank/DDBJ databases">
        <title>Whole genome based analysis of evolution and adaptive divergence in Indian and Brazilian strains of Azospirillum brasilense.</title>
        <authorList>
            <person name="Singh C."/>
            <person name="Tripathi A.K."/>
        </authorList>
    </citation>
    <scope>NUCLEOTIDE SEQUENCE [LARGE SCALE GENOMIC DNA]</scope>
    <source>
        <strain evidence="7 8">MTCC4038</strain>
    </source>
</reference>
<dbReference type="InterPro" id="IPR016192">
    <property type="entry name" value="APOBEC/CMP_deaminase_Zn-bd"/>
</dbReference>
<evidence type="ECO:0000256" key="3">
    <source>
        <dbReference type="ARBA" id="ARBA00022801"/>
    </source>
</evidence>
<dbReference type="GO" id="GO:0047974">
    <property type="term" value="F:guanosine deaminase activity"/>
    <property type="evidence" value="ECO:0007669"/>
    <property type="project" value="TreeGrafter"/>
</dbReference>
<dbReference type="Pfam" id="PF00383">
    <property type="entry name" value="dCMP_cyt_deam_1"/>
    <property type="match status" value="1"/>
</dbReference>
<evidence type="ECO:0000313" key="7">
    <source>
        <dbReference type="EMBL" id="QCO08465.1"/>
    </source>
</evidence>
<dbReference type="Proteomes" id="UP000298774">
    <property type="component" value="Chromosome"/>
</dbReference>
<evidence type="ECO:0000313" key="6">
    <source>
        <dbReference type="EMBL" id="MDX5954653.1"/>
    </source>
</evidence>
<proteinExistence type="inferred from homology"/>
<protein>
    <submittedName>
        <fullName evidence="7">Nucleoside deaminase</fullName>
    </submittedName>
</protein>
<evidence type="ECO:0000313" key="8">
    <source>
        <dbReference type="Proteomes" id="UP000298774"/>
    </source>
</evidence>
<dbReference type="EMBL" id="JAWXYC010000004">
    <property type="protein sequence ID" value="MDX5954653.1"/>
    <property type="molecule type" value="Genomic_DNA"/>
</dbReference>
<dbReference type="KEGG" id="abf:AMK58_10875"/>
<dbReference type="CDD" id="cd01285">
    <property type="entry name" value="nucleoside_deaminase"/>
    <property type="match status" value="1"/>
</dbReference>
<dbReference type="GeneID" id="56452477"/>
<dbReference type="RefSeq" id="WP_035672003.1">
    <property type="nucleotide sequence ID" value="NZ_CP012914.1"/>
</dbReference>
<evidence type="ECO:0000313" key="9">
    <source>
        <dbReference type="Proteomes" id="UP001277471"/>
    </source>
</evidence>
<evidence type="ECO:0000256" key="1">
    <source>
        <dbReference type="ARBA" id="ARBA00006576"/>
    </source>
</evidence>
<reference evidence="6 9" key="2">
    <citation type="submission" date="2023-11" db="EMBL/GenBank/DDBJ databases">
        <title>MicrobeMod: A computational toolkit for identifying prokaryotic methylation and restriction-modification with nanopore sequencing.</title>
        <authorList>
            <person name="Crits-Christoph A."/>
            <person name="Kang S.C."/>
            <person name="Lee H."/>
            <person name="Ostrov N."/>
        </authorList>
    </citation>
    <scope>NUCLEOTIDE SEQUENCE [LARGE SCALE GENOMIC DNA]</scope>
    <source>
        <strain evidence="6 9">ATCC 29145</strain>
    </source>
</reference>
<dbReference type="Proteomes" id="UP001277471">
    <property type="component" value="Unassembled WGS sequence"/>
</dbReference>
<accession>A0A0P0F557</accession>
<dbReference type="PANTHER" id="PTHR11079:SF161">
    <property type="entry name" value="CMP_DCMP-TYPE DEAMINASE DOMAIN-CONTAINING PROTEIN"/>
    <property type="match status" value="1"/>
</dbReference>
<keyword evidence="4" id="KW-0862">Zinc</keyword>
<dbReference type="InterPro" id="IPR002125">
    <property type="entry name" value="CMP_dCMP_dom"/>
</dbReference>
<evidence type="ECO:0000256" key="4">
    <source>
        <dbReference type="ARBA" id="ARBA00022833"/>
    </source>
</evidence>